<evidence type="ECO:0008006" key="3">
    <source>
        <dbReference type="Google" id="ProtNLM"/>
    </source>
</evidence>
<gene>
    <name evidence="1" type="ORF">RM425_19195</name>
</gene>
<dbReference type="Proteomes" id="UP001183222">
    <property type="component" value="Unassembled WGS sequence"/>
</dbReference>
<reference evidence="2" key="1">
    <citation type="submission" date="2023-07" db="EMBL/GenBank/DDBJ databases">
        <title>30 novel species of actinomycetes from the DSMZ collection.</title>
        <authorList>
            <person name="Nouioui I."/>
        </authorList>
    </citation>
    <scope>NUCLEOTIDE SEQUENCE [LARGE SCALE GENOMIC DNA]</scope>
    <source>
        <strain evidence="2">DSM 46792</strain>
    </source>
</reference>
<evidence type="ECO:0000313" key="2">
    <source>
        <dbReference type="Proteomes" id="UP001183222"/>
    </source>
</evidence>
<protein>
    <recommendedName>
        <fullName evidence="3">Zinc ribbon domain-containing protein</fullName>
    </recommendedName>
</protein>
<evidence type="ECO:0000313" key="1">
    <source>
        <dbReference type="EMBL" id="MDT0278031.1"/>
    </source>
</evidence>
<dbReference type="EMBL" id="JAVREI010000019">
    <property type="protein sequence ID" value="MDT0278031.1"/>
    <property type="molecule type" value="Genomic_DNA"/>
</dbReference>
<organism evidence="1 2">
    <name type="scientific">Blastococcus goldschmidtiae</name>
    <dbReference type="NCBI Taxonomy" id="3075546"/>
    <lineage>
        <taxon>Bacteria</taxon>
        <taxon>Bacillati</taxon>
        <taxon>Actinomycetota</taxon>
        <taxon>Actinomycetes</taxon>
        <taxon>Geodermatophilales</taxon>
        <taxon>Geodermatophilaceae</taxon>
        <taxon>Blastococcus</taxon>
    </lineage>
</organism>
<comment type="caution">
    <text evidence="1">The sequence shown here is derived from an EMBL/GenBank/DDBJ whole genome shotgun (WGS) entry which is preliminary data.</text>
</comment>
<accession>A0ABU2KCW3</accession>
<keyword evidence="2" id="KW-1185">Reference proteome</keyword>
<name>A0ABU2KCW3_9ACTN</name>
<sequence length="67" mass="7680">MTCTHCEAIEQRGRFCVGCGKRLPPSPLPPRRQRLAPQHLRDDDTQPVLRFNVTPRTPLERQQGAFV</sequence>
<proteinExistence type="predicted"/>
<dbReference type="RefSeq" id="WP_311346831.1">
    <property type="nucleotide sequence ID" value="NZ_JAVREI010000019.1"/>
</dbReference>